<dbReference type="Gene3D" id="2.120.10.30">
    <property type="entry name" value="TolB, C-terminal domain"/>
    <property type="match status" value="1"/>
</dbReference>
<accession>A0A6J6C0Q8</accession>
<dbReference type="PRINTS" id="PR01790">
    <property type="entry name" value="SMP30FAMILY"/>
</dbReference>
<evidence type="ECO:0000313" key="3">
    <source>
        <dbReference type="EMBL" id="CAB4544972.1"/>
    </source>
</evidence>
<dbReference type="PANTHER" id="PTHR10907">
    <property type="entry name" value="REGUCALCIN"/>
    <property type="match status" value="1"/>
</dbReference>
<comment type="similarity">
    <text evidence="1">Belongs to the SMP-30/CGR1 family.</text>
</comment>
<organism evidence="3">
    <name type="scientific">freshwater metagenome</name>
    <dbReference type="NCBI Taxonomy" id="449393"/>
    <lineage>
        <taxon>unclassified sequences</taxon>
        <taxon>metagenomes</taxon>
        <taxon>ecological metagenomes</taxon>
    </lineage>
</organism>
<dbReference type="AlphaFoldDB" id="A0A6J6C0Q8"/>
<dbReference type="InterPro" id="IPR005511">
    <property type="entry name" value="SMP-30"/>
</dbReference>
<protein>
    <submittedName>
        <fullName evidence="3">Unannotated protein</fullName>
    </submittedName>
</protein>
<dbReference type="PANTHER" id="PTHR10907:SF47">
    <property type="entry name" value="REGUCALCIN"/>
    <property type="match status" value="1"/>
</dbReference>
<feature type="domain" description="SMP-30/Gluconolactonase/LRE-like region" evidence="2">
    <location>
        <begin position="16"/>
        <end position="257"/>
    </location>
</feature>
<proteinExistence type="inferred from homology"/>
<dbReference type="SUPFAM" id="SSF63829">
    <property type="entry name" value="Calcium-dependent phosphotriesterase"/>
    <property type="match status" value="1"/>
</dbReference>
<dbReference type="GO" id="GO:0004341">
    <property type="term" value="F:gluconolactonase activity"/>
    <property type="evidence" value="ECO:0007669"/>
    <property type="project" value="TreeGrafter"/>
</dbReference>
<dbReference type="EMBL" id="CAEZSV010000004">
    <property type="protein sequence ID" value="CAB4544972.1"/>
    <property type="molecule type" value="Genomic_DNA"/>
</dbReference>
<dbReference type="InterPro" id="IPR013658">
    <property type="entry name" value="SGL"/>
</dbReference>
<reference evidence="3" key="1">
    <citation type="submission" date="2020-05" db="EMBL/GenBank/DDBJ databases">
        <authorList>
            <person name="Chiriac C."/>
            <person name="Salcher M."/>
            <person name="Ghai R."/>
            <person name="Kavagutti S V."/>
        </authorList>
    </citation>
    <scope>NUCLEOTIDE SEQUENCE</scope>
</reference>
<evidence type="ECO:0000259" key="2">
    <source>
        <dbReference type="Pfam" id="PF08450"/>
    </source>
</evidence>
<name>A0A6J6C0Q8_9ZZZZ</name>
<sequence length="294" mass="32089">MAHFEATPIAGSKSGLGEGTLWDERRNSFLWVDVLDGYIKEYLPATKEVIAHKVGDFVSYVGKRKTGGYVIALGDRLAVTDDNFAISQEVDMHIDRKIGQTNDGNIDSCGCLWIGVAEAVEGSQAGDLRRIDHHFASSTHRTKVQISNGIDWSLDGTIMYYIDSATREISCYQFDPQKGAIVGQLPAIDVSDVTGVPDGMCTDSEGNLWVAFWGCGQVRNYSPEGDLLNVVQAPTALTTCPSFGGADLKTMFITSAQDHYQPEFAFDAQNDKYGGMCFEVKLPVAGKLDKFFLG</sequence>
<gene>
    <name evidence="3" type="ORF">UFOPK1506_00048</name>
</gene>
<dbReference type="InterPro" id="IPR011042">
    <property type="entry name" value="6-blade_b-propeller_TolB-like"/>
</dbReference>
<dbReference type="Pfam" id="PF08450">
    <property type="entry name" value="SGL"/>
    <property type="match status" value="1"/>
</dbReference>
<evidence type="ECO:0000256" key="1">
    <source>
        <dbReference type="ARBA" id="ARBA00008853"/>
    </source>
</evidence>
<dbReference type="GO" id="GO:0019853">
    <property type="term" value="P:L-ascorbic acid biosynthetic process"/>
    <property type="evidence" value="ECO:0007669"/>
    <property type="project" value="TreeGrafter"/>
</dbReference>
<dbReference type="GO" id="GO:0005509">
    <property type="term" value="F:calcium ion binding"/>
    <property type="evidence" value="ECO:0007669"/>
    <property type="project" value="TreeGrafter"/>
</dbReference>